<evidence type="ECO:0000313" key="9">
    <source>
        <dbReference type="EMBL" id="KAL2826448.1"/>
    </source>
</evidence>
<keyword evidence="6" id="KW-0539">Nucleus</keyword>
<evidence type="ECO:0000259" key="8">
    <source>
        <dbReference type="PROSITE" id="PS50157"/>
    </source>
</evidence>
<dbReference type="SMART" id="SM00355">
    <property type="entry name" value="ZnF_C2H2"/>
    <property type="match status" value="2"/>
</dbReference>
<sequence>MSQGQWQCGLCATHFSRSEHLRRHRRSHDNKRPYECSLCQRSFTRRDAKTRHEKTCKGPCASQDDLSQYVAQTPERTVQLPSQGFTVLMSHGIQDDDFLANMPYTSDFTALDWLYSTRLNSNSIITAERLDFLAHFTSENGMGTFLAPETLEERQQLILEHELDTEHQTSVESTILVASFAHTVEPWMLHIKSDDLDPLTARTHEILNHFHAIITRKTDKNVVKLDWTADVEALCRSFFSSTNITRFLGYFWSLWYPNCPFVHRASFNPQTAPSALLCVMVMIGSCLSPHSEDATTARMWLDCIEELAFSDSSFREETTSISSSSLVLDQYIERKKKRLECIQTAYLVCSLQKREGSAEARTRVRRYRHATMVMLARDINLVSGSHRNLRMDQPSESWWRQFAVEEGLIRTLTYAFLFDVALTIFHHTPPRMVVSELKMEMACPEACFQAESAEECFRAMKEWETTMFWRQRLSIVAVVKSICQKDLASLSVDEFCRMGSLNLFTVVQALHSLTFHLQNSIIFQSTLLPVKTGLENWRRIWNKREEEDKNIPDHVGMLWKKVGFINYSPEFWHLARIIVETIRDDNAIDGDEGSSTTVGQARIRYDHTDMTDVNGLIMEYRRLSLGAA</sequence>
<feature type="domain" description="C2H2-type" evidence="8">
    <location>
        <begin position="34"/>
        <end position="61"/>
    </location>
</feature>
<protein>
    <recommendedName>
        <fullName evidence="8">C2H2-type domain-containing protein</fullName>
    </recommendedName>
</protein>
<dbReference type="InterPro" id="IPR051059">
    <property type="entry name" value="VerF-like"/>
</dbReference>
<evidence type="ECO:0000256" key="5">
    <source>
        <dbReference type="ARBA" id="ARBA00022833"/>
    </source>
</evidence>
<dbReference type="Gene3D" id="3.30.160.60">
    <property type="entry name" value="Classic Zinc Finger"/>
    <property type="match status" value="2"/>
</dbReference>
<evidence type="ECO:0000256" key="7">
    <source>
        <dbReference type="PROSITE-ProRule" id="PRU00042"/>
    </source>
</evidence>
<name>A0ABR4IFA1_9EURO</name>
<proteinExistence type="predicted"/>
<reference evidence="9 10" key="1">
    <citation type="submission" date="2024-07" db="EMBL/GenBank/DDBJ databases">
        <title>Section-level genome sequencing and comparative genomics of Aspergillus sections Usti and Cavernicolus.</title>
        <authorList>
            <consortium name="Lawrence Berkeley National Laboratory"/>
            <person name="Nybo J.L."/>
            <person name="Vesth T.C."/>
            <person name="Theobald S."/>
            <person name="Frisvad J.C."/>
            <person name="Larsen T.O."/>
            <person name="Kjaerboelling I."/>
            <person name="Rothschild-Mancinelli K."/>
            <person name="Lyhne E.K."/>
            <person name="Kogle M.E."/>
            <person name="Barry K."/>
            <person name="Clum A."/>
            <person name="Na H."/>
            <person name="Ledsgaard L."/>
            <person name="Lin J."/>
            <person name="Lipzen A."/>
            <person name="Kuo A."/>
            <person name="Riley R."/>
            <person name="Mondo S."/>
            <person name="LaButti K."/>
            <person name="Haridas S."/>
            <person name="Pangalinan J."/>
            <person name="Salamov A.A."/>
            <person name="Simmons B.A."/>
            <person name="Magnuson J.K."/>
            <person name="Chen J."/>
            <person name="Drula E."/>
            <person name="Henrissat B."/>
            <person name="Wiebenga A."/>
            <person name="Lubbers R.J."/>
            <person name="Gomes A.C."/>
            <person name="Makela M.R."/>
            <person name="Stajich J."/>
            <person name="Grigoriev I.V."/>
            <person name="Mortensen U.H."/>
            <person name="De vries R.P."/>
            <person name="Baker S.E."/>
            <person name="Andersen M.R."/>
        </authorList>
    </citation>
    <scope>NUCLEOTIDE SEQUENCE [LARGE SCALE GENOMIC DNA]</scope>
    <source>
        <strain evidence="9 10">CBS 600.67</strain>
    </source>
</reference>
<evidence type="ECO:0000256" key="2">
    <source>
        <dbReference type="ARBA" id="ARBA00022723"/>
    </source>
</evidence>
<dbReference type="PROSITE" id="PS00028">
    <property type="entry name" value="ZINC_FINGER_C2H2_1"/>
    <property type="match status" value="1"/>
</dbReference>
<dbReference type="Pfam" id="PF04082">
    <property type="entry name" value="Fungal_trans"/>
    <property type="match status" value="1"/>
</dbReference>
<evidence type="ECO:0000256" key="4">
    <source>
        <dbReference type="ARBA" id="ARBA00022771"/>
    </source>
</evidence>
<evidence type="ECO:0000313" key="10">
    <source>
        <dbReference type="Proteomes" id="UP001610335"/>
    </source>
</evidence>
<accession>A0ABR4IFA1</accession>
<keyword evidence="5" id="KW-0862">Zinc</keyword>
<comment type="subcellular location">
    <subcellularLocation>
        <location evidence="1">Nucleus</location>
    </subcellularLocation>
</comment>
<dbReference type="InterPro" id="IPR036236">
    <property type="entry name" value="Znf_C2H2_sf"/>
</dbReference>
<dbReference type="PANTHER" id="PTHR40626">
    <property type="entry name" value="MIP31509P"/>
    <property type="match status" value="1"/>
</dbReference>
<dbReference type="Proteomes" id="UP001610335">
    <property type="component" value="Unassembled WGS sequence"/>
</dbReference>
<dbReference type="PANTHER" id="PTHR40626:SF3">
    <property type="entry name" value="TRANSCRIPTION FACTOR WITH C2H2 AND ZN(2)-CYS(6) DNA BINDING DOMAIN (EUROFUNG)-RELATED"/>
    <property type="match status" value="1"/>
</dbReference>
<keyword evidence="2" id="KW-0479">Metal-binding</keyword>
<dbReference type="EMBL" id="JBFXLS010000030">
    <property type="protein sequence ID" value="KAL2826448.1"/>
    <property type="molecule type" value="Genomic_DNA"/>
</dbReference>
<dbReference type="InterPro" id="IPR013087">
    <property type="entry name" value="Znf_C2H2_type"/>
</dbReference>
<keyword evidence="3" id="KW-0677">Repeat</keyword>
<feature type="domain" description="C2H2-type" evidence="8">
    <location>
        <begin position="6"/>
        <end position="33"/>
    </location>
</feature>
<keyword evidence="10" id="KW-1185">Reference proteome</keyword>
<dbReference type="Pfam" id="PF00096">
    <property type="entry name" value="zf-C2H2"/>
    <property type="match status" value="1"/>
</dbReference>
<evidence type="ECO:0000256" key="1">
    <source>
        <dbReference type="ARBA" id="ARBA00004123"/>
    </source>
</evidence>
<evidence type="ECO:0000256" key="6">
    <source>
        <dbReference type="ARBA" id="ARBA00023242"/>
    </source>
</evidence>
<dbReference type="SUPFAM" id="SSF57667">
    <property type="entry name" value="beta-beta-alpha zinc fingers"/>
    <property type="match status" value="1"/>
</dbReference>
<organism evidence="9 10">
    <name type="scientific">Aspergillus cavernicola</name>
    <dbReference type="NCBI Taxonomy" id="176166"/>
    <lineage>
        <taxon>Eukaryota</taxon>
        <taxon>Fungi</taxon>
        <taxon>Dikarya</taxon>
        <taxon>Ascomycota</taxon>
        <taxon>Pezizomycotina</taxon>
        <taxon>Eurotiomycetes</taxon>
        <taxon>Eurotiomycetidae</taxon>
        <taxon>Eurotiales</taxon>
        <taxon>Aspergillaceae</taxon>
        <taxon>Aspergillus</taxon>
        <taxon>Aspergillus subgen. Nidulantes</taxon>
    </lineage>
</organism>
<comment type="caution">
    <text evidence="9">The sequence shown here is derived from an EMBL/GenBank/DDBJ whole genome shotgun (WGS) entry which is preliminary data.</text>
</comment>
<evidence type="ECO:0000256" key="3">
    <source>
        <dbReference type="ARBA" id="ARBA00022737"/>
    </source>
</evidence>
<dbReference type="PROSITE" id="PS50157">
    <property type="entry name" value="ZINC_FINGER_C2H2_2"/>
    <property type="match status" value="2"/>
</dbReference>
<keyword evidence="4 7" id="KW-0863">Zinc-finger</keyword>
<dbReference type="InterPro" id="IPR007219">
    <property type="entry name" value="XnlR_reg_dom"/>
</dbReference>
<gene>
    <name evidence="9" type="ORF">BDW59DRAFT_160968</name>
</gene>